<feature type="compositionally biased region" description="Basic and acidic residues" evidence="1">
    <location>
        <begin position="234"/>
        <end position="243"/>
    </location>
</feature>
<proteinExistence type="predicted"/>
<feature type="compositionally biased region" description="Basic and acidic residues" evidence="1">
    <location>
        <begin position="212"/>
        <end position="226"/>
    </location>
</feature>
<feature type="region of interest" description="Disordered" evidence="1">
    <location>
        <begin position="276"/>
        <end position="307"/>
    </location>
</feature>
<keyword evidence="3" id="KW-1185">Reference proteome</keyword>
<feature type="compositionally biased region" description="Low complexity" evidence="1">
    <location>
        <begin position="276"/>
        <end position="288"/>
    </location>
</feature>
<feature type="compositionally biased region" description="Low complexity" evidence="1">
    <location>
        <begin position="194"/>
        <end position="206"/>
    </location>
</feature>
<reference evidence="2 3" key="1">
    <citation type="submission" date="2024-04" db="EMBL/GenBank/DDBJ databases">
        <authorList>
            <person name="Rising A."/>
            <person name="Reimegard J."/>
            <person name="Sonavane S."/>
            <person name="Akerstrom W."/>
            <person name="Nylinder S."/>
            <person name="Hedman E."/>
            <person name="Kallberg Y."/>
        </authorList>
    </citation>
    <scope>NUCLEOTIDE SEQUENCE [LARGE SCALE GENOMIC DNA]</scope>
</reference>
<feature type="region of interest" description="Disordered" evidence="1">
    <location>
        <begin position="173"/>
        <end position="254"/>
    </location>
</feature>
<gene>
    <name evidence="2" type="ORF">LARSCL_LOCUS14170</name>
</gene>
<protein>
    <submittedName>
        <fullName evidence="2">Uncharacterized protein</fullName>
    </submittedName>
</protein>
<evidence type="ECO:0000313" key="3">
    <source>
        <dbReference type="Proteomes" id="UP001497382"/>
    </source>
</evidence>
<dbReference type="Proteomes" id="UP001497382">
    <property type="component" value="Unassembled WGS sequence"/>
</dbReference>
<organism evidence="2 3">
    <name type="scientific">Larinioides sclopetarius</name>
    <dbReference type="NCBI Taxonomy" id="280406"/>
    <lineage>
        <taxon>Eukaryota</taxon>
        <taxon>Metazoa</taxon>
        <taxon>Ecdysozoa</taxon>
        <taxon>Arthropoda</taxon>
        <taxon>Chelicerata</taxon>
        <taxon>Arachnida</taxon>
        <taxon>Araneae</taxon>
        <taxon>Araneomorphae</taxon>
        <taxon>Entelegynae</taxon>
        <taxon>Araneoidea</taxon>
        <taxon>Araneidae</taxon>
        <taxon>Larinioides</taxon>
    </lineage>
</organism>
<accession>A0AAV2AQS6</accession>
<name>A0AAV2AQS6_9ARAC</name>
<evidence type="ECO:0000256" key="1">
    <source>
        <dbReference type="SAM" id="MobiDB-lite"/>
    </source>
</evidence>
<evidence type="ECO:0000313" key="2">
    <source>
        <dbReference type="EMBL" id="CAL1286297.1"/>
    </source>
</evidence>
<sequence>MSLSFSIDRILSPDFGPCKSRAFDSTTHTCSVNDLSVDTVQDLCKSYQKLVADTCKNLEMPPSTETQAEAALLSEMISAYPKLNFLSTDKSKWDVPKNVKTDISTYPTKHPDRNDLESLRLLSISTDCIPVTPCPDRQPAPLAKVANFIEDVFVQGLKCEKNFRLFADCSKQSSSPVSSSLNLPIGAEQNTPLPGSKTATSSTSGTSPPPGKYEDTTIKAPGDRDTQPLTKPHQAKDNLRSDETEVSCDTKPQVPEELLPSYDRCLSADGRCSSSSVDSLSSIAESDSNQPQTTSELPKPSFNETKTDIKESLSDDCVCSPLSNLNDTKVKKSSISNHKLLSEDLSEILPPPGEGWPVWVYCNRYSARPSSGSKKPPPVQENAVERREAMPHRFHHAPAQQTAHGVRKQPLPVREKAQRAGPRPSAKRVPSQDLVPEQESQGQKGHRH</sequence>
<feature type="compositionally biased region" description="Polar residues" evidence="1">
    <location>
        <begin position="438"/>
        <end position="448"/>
    </location>
</feature>
<dbReference type="AlphaFoldDB" id="A0AAV2AQS6"/>
<feature type="region of interest" description="Disordered" evidence="1">
    <location>
        <begin position="367"/>
        <end position="448"/>
    </location>
</feature>
<dbReference type="EMBL" id="CAXIEN010000201">
    <property type="protein sequence ID" value="CAL1286297.1"/>
    <property type="molecule type" value="Genomic_DNA"/>
</dbReference>
<comment type="caution">
    <text evidence="2">The sequence shown here is derived from an EMBL/GenBank/DDBJ whole genome shotgun (WGS) entry which is preliminary data.</text>
</comment>